<dbReference type="PROSITE" id="PS01220">
    <property type="entry name" value="PBP"/>
    <property type="match status" value="1"/>
</dbReference>
<comment type="similarity">
    <text evidence="1">Belongs to the phosphatidylethanolamine-binding protein family.</text>
</comment>
<dbReference type="EMBL" id="JBEUSY010000376">
    <property type="protein sequence ID" value="KAL1235882.1"/>
    <property type="molecule type" value="Genomic_DNA"/>
</dbReference>
<dbReference type="InterPro" id="IPR001858">
    <property type="entry name" value="Phosphatidylethanolamine-bd_CS"/>
</dbReference>
<name>A0ABR3KDN9_TRISP</name>
<organism evidence="2 3">
    <name type="scientific">Trichinella spiralis</name>
    <name type="common">Trichina worm</name>
    <dbReference type="NCBI Taxonomy" id="6334"/>
    <lineage>
        <taxon>Eukaryota</taxon>
        <taxon>Metazoa</taxon>
        <taxon>Ecdysozoa</taxon>
        <taxon>Nematoda</taxon>
        <taxon>Enoplea</taxon>
        <taxon>Dorylaimia</taxon>
        <taxon>Trichinellida</taxon>
        <taxon>Trichinellidae</taxon>
        <taxon>Trichinella</taxon>
    </lineage>
</organism>
<dbReference type="Gene3D" id="3.90.280.10">
    <property type="entry name" value="PEBP-like"/>
    <property type="match status" value="1"/>
</dbReference>
<dbReference type="PANTHER" id="PTHR11362:SF82">
    <property type="entry name" value="PHOSPHATIDYLETHANOLAMINE-BINDING PROTEIN 4"/>
    <property type="match status" value="1"/>
</dbReference>
<gene>
    <name evidence="2" type="ORF">TSPI_03849</name>
</gene>
<protein>
    <submittedName>
        <fullName evidence="2">Phosphatidylethanolamine-binding protein</fullName>
    </submittedName>
</protein>
<evidence type="ECO:0000313" key="3">
    <source>
        <dbReference type="Proteomes" id="UP001558632"/>
    </source>
</evidence>
<dbReference type="InterPro" id="IPR008914">
    <property type="entry name" value="PEBP"/>
</dbReference>
<dbReference type="Pfam" id="PF01161">
    <property type="entry name" value="PBP"/>
    <property type="match status" value="1"/>
</dbReference>
<dbReference type="InterPro" id="IPR036610">
    <property type="entry name" value="PEBP-like_sf"/>
</dbReference>
<dbReference type="Proteomes" id="UP001558632">
    <property type="component" value="Unassembled WGS sequence"/>
</dbReference>
<proteinExistence type="inferred from homology"/>
<keyword evidence="3" id="KW-1185">Reference proteome</keyword>
<dbReference type="PANTHER" id="PTHR11362">
    <property type="entry name" value="PHOSPHATIDYLETHANOLAMINE-BINDING PROTEIN"/>
    <property type="match status" value="1"/>
</dbReference>
<dbReference type="CDD" id="cd00866">
    <property type="entry name" value="PEBP_euk"/>
    <property type="match status" value="1"/>
</dbReference>
<evidence type="ECO:0000313" key="2">
    <source>
        <dbReference type="EMBL" id="KAL1235882.1"/>
    </source>
</evidence>
<accession>A0ABR3KDN9</accession>
<evidence type="ECO:0000256" key="1">
    <source>
        <dbReference type="ARBA" id="ARBA00007091"/>
    </source>
</evidence>
<dbReference type="SUPFAM" id="SSF49777">
    <property type="entry name" value="PEBP-like"/>
    <property type="match status" value="1"/>
</dbReference>
<dbReference type="InterPro" id="IPR035810">
    <property type="entry name" value="PEBP_euk"/>
</dbReference>
<reference evidence="2 3" key="1">
    <citation type="submission" date="2024-07" db="EMBL/GenBank/DDBJ databases">
        <title>Enhanced genomic and transcriptomic resources for Trichinella pseudospiralis and T. spiralis underpin the discovery of pronounced molecular differences between stages and species.</title>
        <authorList>
            <person name="Pasi K.K."/>
            <person name="La Rosa G."/>
            <person name="Gomez-Morales M.A."/>
            <person name="Tosini F."/>
            <person name="Sumanam S."/>
            <person name="Young N.D."/>
            <person name="Chang B.C."/>
            <person name="Robin G.B."/>
        </authorList>
    </citation>
    <scope>NUCLEOTIDE SEQUENCE [LARGE SCALE GENOMIC DNA]</scope>
    <source>
        <strain evidence="2">ISS534</strain>
    </source>
</reference>
<sequence length="192" mass="21783">MFSCKVLSLNRHFSRSILSKFCNSSMSSLKDKFEEHKIIPDVVDQAPTQHLQVKYKSGVQADLGNVLTPTQVKEPPSLNWVATPGALYTMVMTDPDAPSRQNPKFREWHHWLVANIPGCTGLHRYVFLVYQQKSHLTDKEHGHLTNRSGNNRGGFSIRKFAAKHDLGAPIAGNFYQAEWDDYVPKLYEQLSG</sequence>
<comment type="caution">
    <text evidence="2">The sequence shown here is derived from an EMBL/GenBank/DDBJ whole genome shotgun (WGS) entry which is preliminary data.</text>
</comment>